<dbReference type="EMBL" id="JACHJC010000001">
    <property type="protein sequence ID" value="MBB5115509.1"/>
    <property type="molecule type" value="Genomic_DNA"/>
</dbReference>
<name>A0ABR6MJG0_MICEC</name>
<gene>
    <name evidence="1" type="ORF">FHU28_005348</name>
</gene>
<keyword evidence="2" id="KW-1185">Reference proteome</keyword>
<organism evidence="1 2">
    <name type="scientific">Micromonospora echinospora</name>
    <name type="common">Micromonospora purpurea</name>
    <dbReference type="NCBI Taxonomy" id="1877"/>
    <lineage>
        <taxon>Bacteria</taxon>
        <taxon>Bacillati</taxon>
        <taxon>Actinomycetota</taxon>
        <taxon>Actinomycetes</taxon>
        <taxon>Micromonosporales</taxon>
        <taxon>Micromonosporaceae</taxon>
        <taxon>Micromonospora</taxon>
    </lineage>
</organism>
<dbReference type="Proteomes" id="UP000618986">
    <property type="component" value="Unassembled WGS sequence"/>
</dbReference>
<evidence type="ECO:0000313" key="1">
    <source>
        <dbReference type="EMBL" id="MBB5115509.1"/>
    </source>
</evidence>
<dbReference type="GeneID" id="300297008"/>
<sequence>MSRNVAKLVRVPAPRYRVGKGPSVEQVRKLLAATEGSGSTRCTW</sequence>
<proteinExistence type="predicted"/>
<comment type="caution">
    <text evidence="1">The sequence shown here is derived from an EMBL/GenBank/DDBJ whole genome shotgun (WGS) entry which is preliminary data.</text>
</comment>
<reference evidence="1 2" key="1">
    <citation type="submission" date="2020-08" db="EMBL/GenBank/DDBJ databases">
        <title>Sequencing the genomes of 1000 actinobacteria strains.</title>
        <authorList>
            <person name="Klenk H.-P."/>
        </authorList>
    </citation>
    <scope>NUCLEOTIDE SEQUENCE [LARGE SCALE GENOMIC DNA]</scope>
    <source>
        <strain evidence="1 2">DSM 43036</strain>
    </source>
</reference>
<dbReference type="RefSeq" id="WP_260413122.1">
    <property type="nucleotide sequence ID" value="NZ_JACHJC010000001.1"/>
</dbReference>
<accession>A0ABR6MJG0</accession>
<protein>
    <submittedName>
        <fullName evidence="1">Uncharacterized protein</fullName>
    </submittedName>
</protein>
<evidence type="ECO:0000313" key="2">
    <source>
        <dbReference type="Proteomes" id="UP000618986"/>
    </source>
</evidence>